<name>A0A9Q1GTX4_9CARY</name>
<evidence type="ECO:0000313" key="4">
    <source>
        <dbReference type="Proteomes" id="UP001153076"/>
    </source>
</evidence>
<gene>
    <name evidence="3" type="ORF">Cgig2_021786</name>
</gene>
<protein>
    <submittedName>
        <fullName evidence="3">Uncharacterized protein</fullName>
    </submittedName>
</protein>
<comment type="caution">
    <text evidence="3">The sequence shown here is derived from an EMBL/GenBank/DDBJ whole genome shotgun (WGS) entry which is preliminary data.</text>
</comment>
<keyword evidence="2" id="KW-0472">Membrane</keyword>
<evidence type="ECO:0000256" key="2">
    <source>
        <dbReference type="SAM" id="Phobius"/>
    </source>
</evidence>
<keyword evidence="2" id="KW-1133">Transmembrane helix</keyword>
<feature type="transmembrane region" description="Helical" evidence="2">
    <location>
        <begin position="187"/>
        <end position="208"/>
    </location>
</feature>
<accession>A0A9Q1GTX4</accession>
<dbReference type="EMBL" id="JAKOGI010001480">
    <property type="protein sequence ID" value="KAJ8425397.1"/>
    <property type="molecule type" value="Genomic_DNA"/>
</dbReference>
<reference evidence="3" key="1">
    <citation type="submission" date="2022-04" db="EMBL/GenBank/DDBJ databases">
        <title>Carnegiea gigantea Genome sequencing and assembly v2.</title>
        <authorList>
            <person name="Copetti D."/>
            <person name="Sanderson M.J."/>
            <person name="Burquez A."/>
            <person name="Wojciechowski M.F."/>
        </authorList>
    </citation>
    <scope>NUCLEOTIDE SEQUENCE</scope>
    <source>
        <strain evidence="3">SGP5-SGP5p</strain>
        <tissue evidence="3">Aerial part</tissue>
    </source>
</reference>
<dbReference type="Proteomes" id="UP001153076">
    <property type="component" value="Unassembled WGS sequence"/>
</dbReference>
<keyword evidence="4" id="KW-1185">Reference proteome</keyword>
<organism evidence="3 4">
    <name type="scientific">Carnegiea gigantea</name>
    <dbReference type="NCBI Taxonomy" id="171969"/>
    <lineage>
        <taxon>Eukaryota</taxon>
        <taxon>Viridiplantae</taxon>
        <taxon>Streptophyta</taxon>
        <taxon>Embryophyta</taxon>
        <taxon>Tracheophyta</taxon>
        <taxon>Spermatophyta</taxon>
        <taxon>Magnoliopsida</taxon>
        <taxon>eudicotyledons</taxon>
        <taxon>Gunneridae</taxon>
        <taxon>Pentapetalae</taxon>
        <taxon>Caryophyllales</taxon>
        <taxon>Cactineae</taxon>
        <taxon>Cactaceae</taxon>
        <taxon>Cactoideae</taxon>
        <taxon>Echinocereeae</taxon>
        <taxon>Carnegiea</taxon>
    </lineage>
</organism>
<proteinExistence type="predicted"/>
<feature type="transmembrane region" description="Helical" evidence="2">
    <location>
        <begin position="147"/>
        <end position="167"/>
    </location>
</feature>
<evidence type="ECO:0000313" key="3">
    <source>
        <dbReference type="EMBL" id="KAJ8425397.1"/>
    </source>
</evidence>
<feature type="region of interest" description="Disordered" evidence="1">
    <location>
        <begin position="13"/>
        <end position="39"/>
    </location>
</feature>
<keyword evidence="2" id="KW-0812">Transmembrane</keyword>
<evidence type="ECO:0000256" key="1">
    <source>
        <dbReference type="SAM" id="MobiDB-lite"/>
    </source>
</evidence>
<sequence>MEVLARCKGISRWPKTERGPIGPSSVDRKPRLVPPPPAAEPLIIHTLTSAEHERPRPEAMGQERQDVIKDRIHQMSGSSSSSLSPCTLSSWPSLLKDAAPPSRGVVYSSPRSSLSVAGGMKTTTQDFIPWPGLDGDPPHHQDLTKELHVIFMAMPIALLLGLGPPFSSCHSLSLRVRMGLFQMALQVSFLGLQGLLLFLHLFEAAFLLGRELLRSLAPGLRLRIRFARAEMDGVNPATFNA</sequence>
<dbReference type="AlphaFoldDB" id="A0A9Q1GTX4"/>